<reference evidence="2" key="1">
    <citation type="submission" date="2021-02" db="EMBL/GenBank/DDBJ databases">
        <authorList>
            <person name="Nowell W R."/>
        </authorList>
    </citation>
    <scope>NUCLEOTIDE SEQUENCE</scope>
</reference>
<keyword evidence="1" id="KW-1133">Transmembrane helix</keyword>
<gene>
    <name evidence="2" type="ORF">JYZ213_LOCUS6019</name>
    <name evidence="3" type="ORF">OXD698_LOCUS25627</name>
</gene>
<protein>
    <submittedName>
        <fullName evidence="2">Uncharacterized protein</fullName>
    </submittedName>
</protein>
<feature type="transmembrane region" description="Helical" evidence="1">
    <location>
        <begin position="64"/>
        <end position="88"/>
    </location>
</feature>
<sequence>MLPTVRIDGKTRRLSVSKQIQVIDSELSQPLSNTDGITNRHRLTQIISIVNNNNKENIVKPKGLYLLLFIIEPILTSCLLFPILVHFWDCGWNLIVTMLHSLNDYALTHNLDGLDYTDYGYGSYICN</sequence>
<dbReference type="EMBL" id="CAJOAZ010002469">
    <property type="protein sequence ID" value="CAF3931977.1"/>
    <property type="molecule type" value="Genomic_DNA"/>
</dbReference>
<organism evidence="2 4">
    <name type="scientific">Adineta steineri</name>
    <dbReference type="NCBI Taxonomy" id="433720"/>
    <lineage>
        <taxon>Eukaryota</taxon>
        <taxon>Metazoa</taxon>
        <taxon>Spiralia</taxon>
        <taxon>Gnathifera</taxon>
        <taxon>Rotifera</taxon>
        <taxon>Eurotatoria</taxon>
        <taxon>Bdelloidea</taxon>
        <taxon>Adinetida</taxon>
        <taxon>Adinetidae</taxon>
        <taxon>Adineta</taxon>
    </lineage>
</organism>
<evidence type="ECO:0000313" key="2">
    <source>
        <dbReference type="EMBL" id="CAF0815605.1"/>
    </source>
</evidence>
<keyword evidence="1" id="KW-0812">Transmembrane</keyword>
<evidence type="ECO:0000313" key="3">
    <source>
        <dbReference type="EMBL" id="CAF3931977.1"/>
    </source>
</evidence>
<name>A0A813TXM8_9BILA</name>
<accession>A0A813TXM8</accession>
<proteinExistence type="predicted"/>
<evidence type="ECO:0000256" key="1">
    <source>
        <dbReference type="SAM" id="Phobius"/>
    </source>
</evidence>
<dbReference type="Proteomes" id="UP000663845">
    <property type="component" value="Unassembled WGS sequence"/>
</dbReference>
<dbReference type="Proteomes" id="UP000663844">
    <property type="component" value="Unassembled WGS sequence"/>
</dbReference>
<dbReference type="AlphaFoldDB" id="A0A813TXM8"/>
<comment type="caution">
    <text evidence="2">The sequence shown here is derived from an EMBL/GenBank/DDBJ whole genome shotgun (WGS) entry which is preliminary data.</text>
</comment>
<keyword evidence="1" id="KW-0472">Membrane</keyword>
<evidence type="ECO:0000313" key="4">
    <source>
        <dbReference type="Proteomes" id="UP000663845"/>
    </source>
</evidence>
<dbReference type="EMBL" id="CAJNOG010000037">
    <property type="protein sequence ID" value="CAF0815605.1"/>
    <property type="molecule type" value="Genomic_DNA"/>
</dbReference>